<feature type="region of interest" description="Disordered" evidence="2">
    <location>
        <begin position="31"/>
        <end position="60"/>
    </location>
</feature>
<dbReference type="RefSeq" id="XP_009821093.1">
    <property type="nucleotide sequence ID" value="XM_009822791.1"/>
</dbReference>
<protein>
    <submittedName>
        <fullName evidence="3">Uncharacterized protein</fullName>
    </submittedName>
</protein>
<name>W4HC51_APHAT</name>
<accession>W4HC51</accession>
<feature type="coiled-coil region" evidence="1">
    <location>
        <begin position="63"/>
        <end position="121"/>
    </location>
</feature>
<evidence type="ECO:0000313" key="3">
    <source>
        <dbReference type="EMBL" id="ETV88693.1"/>
    </source>
</evidence>
<reference evidence="3" key="1">
    <citation type="submission" date="2013-12" db="EMBL/GenBank/DDBJ databases">
        <title>The Genome Sequence of Aphanomyces astaci APO3.</title>
        <authorList>
            <consortium name="The Broad Institute Genomics Platform"/>
            <person name="Russ C."/>
            <person name="Tyler B."/>
            <person name="van West P."/>
            <person name="Dieguez-Uribeondo J."/>
            <person name="Young S.K."/>
            <person name="Zeng Q."/>
            <person name="Gargeya S."/>
            <person name="Fitzgerald M."/>
            <person name="Abouelleil A."/>
            <person name="Alvarado L."/>
            <person name="Chapman S.B."/>
            <person name="Gainer-Dewar J."/>
            <person name="Goldberg J."/>
            <person name="Griggs A."/>
            <person name="Gujja S."/>
            <person name="Hansen M."/>
            <person name="Howarth C."/>
            <person name="Imamovic A."/>
            <person name="Ireland A."/>
            <person name="Larimer J."/>
            <person name="McCowan C."/>
            <person name="Murphy C."/>
            <person name="Pearson M."/>
            <person name="Poon T.W."/>
            <person name="Priest M."/>
            <person name="Roberts A."/>
            <person name="Saif S."/>
            <person name="Shea T."/>
            <person name="Sykes S."/>
            <person name="Wortman J."/>
            <person name="Nusbaum C."/>
            <person name="Birren B."/>
        </authorList>
    </citation>
    <scope>NUCLEOTIDE SEQUENCE [LARGE SCALE GENOMIC DNA]</scope>
    <source>
        <strain evidence="3">APO3</strain>
    </source>
</reference>
<gene>
    <name evidence="3" type="ORF">H257_00215</name>
</gene>
<dbReference type="AlphaFoldDB" id="W4HC51"/>
<proteinExistence type="predicted"/>
<organism evidence="3">
    <name type="scientific">Aphanomyces astaci</name>
    <name type="common">Crayfish plague agent</name>
    <dbReference type="NCBI Taxonomy" id="112090"/>
    <lineage>
        <taxon>Eukaryota</taxon>
        <taxon>Sar</taxon>
        <taxon>Stramenopiles</taxon>
        <taxon>Oomycota</taxon>
        <taxon>Saprolegniomycetes</taxon>
        <taxon>Saprolegniales</taxon>
        <taxon>Verrucalvaceae</taxon>
        <taxon>Aphanomyces</taxon>
    </lineage>
</organism>
<keyword evidence="1" id="KW-0175">Coiled coil</keyword>
<sequence length="370" mass="42070">MSRDGMLKVAAVLEGDLLSLSSLELSRGMKRSLRGRSSLREPPTSEYREKRRLQDRLRKRRSKEVAHLEAQALKDEVRQLEAQLKRMKAREPSSTNYLAKVQALQAEIARAYEEQHRLRHTLVHEVEKGIVYQSLSWQPSESEMVLDPRRDPWMMHSFPADPAAHDQALRGIMTQQLCKLTPELYSRLPMSAEGRPFSIVLDDVGQDIAFLEMRKYSLMRADSADVAHSIFRNYTFEAPSSSSSSDTQLDMFGSDLALVTHRTSDGSTRRRILSIVSHTRDRVVLLLRSLHYDATTASYSPEVYVGWLVCENVPMPDGSPLCALRGYTQVFLQTTPQHAAADYTAYMSRTTIKNALVNQVLRQFNAIVLD</sequence>
<dbReference type="VEuPathDB" id="FungiDB:H257_00215"/>
<evidence type="ECO:0000256" key="2">
    <source>
        <dbReference type="SAM" id="MobiDB-lite"/>
    </source>
</evidence>
<dbReference type="EMBL" id="KI913114">
    <property type="protein sequence ID" value="ETV88693.1"/>
    <property type="molecule type" value="Genomic_DNA"/>
</dbReference>
<evidence type="ECO:0000256" key="1">
    <source>
        <dbReference type="SAM" id="Coils"/>
    </source>
</evidence>
<dbReference type="OrthoDB" id="62305at2759"/>
<feature type="compositionally biased region" description="Basic and acidic residues" evidence="2">
    <location>
        <begin position="46"/>
        <end position="56"/>
    </location>
</feature>
<dbReference type="GeneID" id="20802211"/>